<reference evidence="3 4" key="1">
    <citation type="submission" date="2009-10" db="EMBL/GenBank/DDBJ databases">
        <title>Complete sequence of Halothiobacillus neapolitanus c2.</title>
        <authorList>
            <consortium name="US DOE Joint Genome Institute"/>
            <person name="Lucas S."/>
            <person name="Copeland A."/>
            <person name="Lapidus A."/>
            <person name="Glavina del Rio T."/>
            <person name="Tice H."/>
            <person name="Bruce D."/>
            <person name="Goodwin L."/>
            <person name="Pitluck S."/>
            <person name="Davenport K."/>
            <person name="Brettin T."/>
            <person name="Detter J.C."/>
            <person name="Han C."/>
            <person name="Tapia R."/>
            <person name="Larimer F."/>
            <person name="Land M."/>
            <person name="Hauser L."/>
            <person name="Kyrpides N."/>
            <person name="Mikhailova N."/>
            <person name="Kerfeld C."/>
            <person name="Cannon G."/>
            <person name="Heinhort S."/>
        </authorList>
    </citation>
    <scope>NUCLEOTIDE SEQUENCE [LARGE SCALE GENOMIC DNA]</scope>
    <source>
        <strain evidence="4">ATCC 23641 / c2</strain>
    </source>
</reference>
<organism evidence="3 4">
    <name type="scientific">Halothiobacillus neapolitanus (strain ATCC 23641 / DSM 15147 / CIP 104769 / NCIMB 8539 / c2)</name>
    <name type="common">Thiobacillus neapolitanus</name>
    <dbReference type="NCBI Taxonomy" id="555778"/>
    <lineage>
        <taxon>Bacteria</taxon>
        <taxon>Pseudomonadati</taxon>
        <taxon>Pseudomonadota</taxon>
        <taxon>Gammaproteobacteria</taxon>
        <taxon>Chromatiales</taxon>
        <taxon>Halothiobacillaceae</taxon>
        <taxon>Halothiobacillus</taxon>
    </lineage>
</organism>
<feature type="compositionally biased region" description="Basic and acidic residues" evidence="1">
    <location>
        <begin position="370"/>
        <end position="387"/>
    </location>
</feature>
<feature type="region of interest" description="Disordered" evidence="1">
    <location>
        <begin position="277"/>
        <end position="481"/>
    </location>
</feature>
<dbReference type="RefSeq" id="WP_012823372.1">
    <property type="nucleotide sequence ID" value="NC_013422.1"/>
</dbReference>
<sequence length="807" mass="89033">MKAKVTRGTGFRGVLDYALDTGNQKGKNPEIVGGTLTSGSARAMSDQFAVTRRLRPDIKSPVWHASLALPEGERLSSERWSSIADDFMQEMGFPSESLYTVIRHNDTKHDHIHIIASRVSLSGGLWHGQWEVYRAIRATQVLERIHGLTLTPGLGEPKDEKTLTKGEIEQALRTGAEAPRQRLQRLVKEAAQGKPTAVMFAERLELAGVGVRFQIQKTGITGVNYELDGLAFKGQSLGDSYKWSKFSKKYGVSYEQARDSESLERYTTAIADRTGRDELGNAGRSLEVDAGFVTPSSSRADSRSTGAVGEAEGGGHSSSDRLRQSDRSTAPDTGGIDSADEYQRSGSIRAEGREAGQNNLRPVTESVGAEIEHRHDGEDRTEHRDDPGSTQEISASHDNHGERTERGGEIDTTEDLASDTGTDLSQRNRWDSGAHWASRFKQASAAKRRATGGGLGKRAIKQSDARRTRVTEQDRQSARELDPTAYLGANGYDVKHEGRHRSVRLHGDEVYRVTQRQDGHWVWCDLYGNNGGDNIDLVREIEPGTGFAEAVFRLAGAPTVGPKRRPPAEPKRPPPRLPKQEVASRALGRDYLINDRGISMDTIEHAEQCGMLRYANGGVLFVGYDQASTPQNITRRAIESADPMQKRDLRGSDKRYPPILPGDPSTVWIVEGGSDALALHDIAKRQGRPQPTVIVSGGANVRSFLEQVEVQAILKQAERVTIAGENERDEATQKRTDEAHQKQVQRVKEITGRAVKSWTPKQYLGKDLAEMNYRQQPELMPVQLINLDQRAETKPSQVIEGDLILGQ</sequence>
<gene>
    <name evidence="3" type="ordered locus">Hneap_0481</name>
</gene>
<feature type="domain" description="MobA/VirD2-like nuclease" evidence="2">
    <location>
        <begin position="17"/>
        <end position="148"/>
    </location>
</feature>
<protein>
    <submittedName>
        <fullName evidence="3">Relaxase/mobilization nuclease family protein</fullName>
    </submittedName>
</protein>
<accession>D0KY13</accession>
<feature type="compositionally biased region" description="Basic and acidic residues" evidence="1">
    <location>
        <begin position="461"/>
        <end position="481"/>
    </location>
</feature>
<dbReference type="HOGENOM" id="CLU_350150_0_0_6"/>
<evidence type="ECO:0000259" key="2">
    <source>
        <dbReference type="Pfam" id="PF03432"/>
    </source>
</evidence>
<dbReference type="CDD" id="cd00188">
    <property type="entry name" value="TOPRIM"/>
    <property type="match status" value="1"/>
</dbReference>
<dbReference type="OrthoDB" id="279005at2"/>
<dbReference type="EMBL" id="CP001801">
    <property type="protein sequence ID" value="ACX95336.1"/>
    <property type="molecule type" value="Genomic_DNA"/>
</dbReference>
<feature type="compositionally biased region" description="Basic and acidic residues" evidence="1">
    <location>
        <begin position="395"/>
        <end position="409"/>
    </location>
</feature>
<dbReference type="eggNOG" id="COG3843">
    <property type="taxonomic scope" value="Bacteria"/>
</dbReference>
<feature type="compositionally biased region" description="Polar residues" evidence="1">
    <location>
        <begin position="294"/>
        <end position="305"/>
    </location>
</feature>
<feature type="region of interest" description="Disordered" evidence="1">
    <location>
        <begin position="557"/>
        <end position="583"/>
    </location>
</feature>
<name>D0KY13_HALNC</name>
<dbReference type="Proteomes" id="UP000009102">
    <property type="component" value="Chromosome"/>
</dbReference>
<proteinExistence type="predicted"/>
<dbReference type="Pfam" id="PF03432">
    <property type="entry name" value="Relaxase"/>
    <property type="match status" value="1"/>
</dbReference>
<evidence type="ECO:0000313" key="3">
    <source>
        <dbReference type="EMBL" id="ACX95336.1"/>
    </source>
</evidence>
<dbReference type="InterPro" id="IPR005094">
    <property type="entry name" value="Endonuclease_MobA/VirD2"/>
</dbReference>
<dbReference type="STRING" id="555778.Hneap_0481"/>
<dbReference type="AlphaFoldDB" id="D0KY13"/>
<evidence type="ECO:0000313" key="4">
    <source>
        <dbReference type="Proteomes" id="UP000009102"/>
    </source>
</evidence>
<dbReference type="eggNOG" id="COG0358">
    <property type="taxonomic scope" value="Bacteria"/>
</dbReference>
<evidence type="ECO:0000256" key="1">
    <source>
        <dbReference type="SAM" id="MobiDB-lite"/>
    </source>
</evidence>
<keyword evidence="4" id="KW-1185">Reference proteome</keyword>
<dbReference type="KEGG" id="hna:Hneap_0481"/>